<evidence type="ECO:0000256" key="1">
    <source>
        <dbReference type="ARBA" id="ARBA00000085"/>
    </source>
</evidence>
<dbReference type="SMART" id="SM00091">
    <property type="entry name" value="PAS"/>
    <property type="match status" value="1"/>
</dbReference>
<organism evidence="11 12">
    <name type="scientific">Clostridium bovifaecis</name>
    <dbReference type="NCBI Taxonomy" id="2184719"/>
    <lineage>
        <taxon>Bacteria</taxon>
        <taxon>Bacillati</taxon>
        <taxon>Bacillota</taxon>
        <taxon>Clostridia</taxon>
        <taxon>Eubacteriales</taxon>
        <taxon>Clostridiaceae</taxon>
        <taxon>Clostridium</taxon>
    </lineage>
</organism>
<evidence type="ECO:0000256" key="4">
    <source>
        <dbReference type="ARBA" id="ARBA00022679"/>
    </source>
</evidence>
<dbReference type="InterPro" id="IPR035965">
    <property type="entry name" value="PAS-like_dom_sf"/>
</dbReference>
<comment type="catalytic activity">
    <reaction evidence="1">
        <text>ATP + protein L-histidine = ADP + protein N-phospho-L-histidine.</text>
        <dbReference type="EC" id="2.7.13.3"/>
    </reaction>
</comment>
<evidence type="ECO:0000313" key="11">
    <source>
        <dbReference type="EMBL" id="QGU94211.1"/>
    </source>
</evidence>
<dbReference type="InterPro" id="IPR003661">
    <property type="entry name" value="HisK_dim/P_dom"/>
</dbReference>
<evidence type="ECO:0000256" key="7">
    <source>
        <dbReference type="ARBA" id="ARBA00022840"/>
    </source>
</evidence>
<dbReference type="FunFam" id="3.30.565.10:FF:000037">
    <property type="entry name" value="Hybrid sensor histidine kinase/response regulator"/>
    <property type="match status" value="1"/>
</dbReference>
<evidence type="ECO:0000256" key="5">
    <source>
        <dbReference type="ARBA" id="ARBA00022741"/>
    </source>
</evidence>
<evidence type="ECO:0000259" key="10">
    <source>
        <dbReference type="PROSITE" id="PS50112"/>
    </source>
</evidence>
<dbReference type="InterPro" id="IPR000014">
    <property type="entry name" value="PAS"/>
</dbReference>
<evidence type="ECO:0000313" key="12">
    <source>
        <dbReference type="Proteomes" id="UP000422764"/>
    </source>
</evidence>
<dbReference type="Gene3D" id="1.10.287.130">
    <property type="match status" value="1"/>
</dbReference>
<keyword evidence="8" id="KW-0902">Two-component regulatory system</keyword>
<dbReference type="CDD" id="cd00082">
    <property type="entry name" value="HisKA"/>
    <property type="match status" value="1"/>
</dbReference>
<keyword evidence="12" id="KW-1185">Reference proteome</keyword>
<feature type="domain" description="Histidine kinase" evidence="9">
    <location>
        <begin position="237"/>
        <end position="456"/>
    </location>
</feature>
<protein>
    <recommendedName>
        <fullName evidence="2">histidine kinase</fullName>
        <ecNumber evidence="2">2.7.13.3</ecNumber>
    </recommendedName>
</protein>
<dbReference type="InterPro" id="IPR003594">
    <property type="entry name" value="HATPase_dom"/>
</dbReference>
<dbReference type="InterPro" id="IPR036890">
    <property type="entry name" value="HATPase_C_sf"/>
</dbReference>
<dbReference type="PANTHER" id="PTHR43711">
    <property type="entry name" value="TWO-COMPONENT HISTIDINE KINASE"/>
    <property type="match status" value="1"/>
</dbReference>
<dbReference type="PROSITE" id="PS50112">
    <property type="entry name" value="PAS"/>
    <property type="match status" value="1"/>
</dbReference>
<dbReference type="PANTHER" id="PTHR43711:SF26">
    <property type="entry name" value="SENSOR HISTIDINE KINASE RCSC"/>
    <property type="match status" value="1"/>
</dbReference>
<dbReference type="SMART" id="SM00388">
    <property type="entry name" value="HisKA"/>
    <property type="match status" value="1"/>
</dbReference>
<keyword evidence="5" id="KW-0547">Nucleotide-binding</keyword>
<accession>A0A6I6EVN4</accession>
<dbReference type="InterPro" id="IPR036097">
    <property type="entry name" value="HisK_dim/P_sf"/>
</dbReference>
<evidence type="ECO:0000256" key="2">
    <source>
        <dbReference type="ARBA" id="ARBA00012438"/>
    </source>
</evidence>
<keyword evidence="7" id="KW-0067">ATP-binding</keyword>
<evidence type="ECO:0000259" key="9">
    <source>
        <dbReference type="PROSITE" id="PS50109"/>
    </source>
</evidence>
<dbReference type="PROSITE" id="PS50109">
    <property type="entry name" value="HIS_KIN"/>
    <property type="match status" value="1"/>
</dbReference>
<evidence type="ECO:0000256" key="8">
    <source>
        <dbReference type="ARBA" id="ARBA00023012"/>
    </source>
</evidence>
<dbReference type="CDD" id="cd00130">
    <property type="entry name" value="PAS"/>
    <property type="match status" value="1"/>
</dbReference>
<dbReference type="InterPro" id="IPR050736">
    <property type="entry name" value="Sensor_HK_Regulatory"/>
</dbReference>
<dbReference type="InterPro" id="IPR004358">
    <property type="entry name" value="Sig_transdc_His_kin-like_C"/>
</dbReference>
<gene>
    <name evidence="11" type="ORF">GOM49_02825</name>
</gene>
<dbReference type="SMART" id="SM00387">
    <property type="entry name" value="HATPase_c"/>
    <property type="match status" value="1"/>
</dbReference>
<dbReference type="Pfam" id="PF02518">
    <property type="entry name" value="HATPase_c"/>
    <property type="match status" value="1"/>
</dbReference>
<dbReference type="InterPro" id="IPR005467">
    <property type="entry name" value="His_kinase_dom"/>
</dbReference>
<proteinExistence type="predicted"/>
<dbReference type="NCBIfam" id="TIGR00229">
    <property type="entry name" value="sensory_box"/>
    <property type="match status" value="1"/>
</dbReference>
<sequence length="486" mass="55726">MISETDDFSSKSSASIDQMYKFMSDIGIDNILNHYRSKIDLGTFLHTIKCYRHAYIDTIISSNILYKEKLNYSYLLERVFDNLEIFSCSQWNKTSNSEIKFNTLSEITSALIFMHDFDKLIYVNSAVEQITGYTKDEALEIGFINMIHPSYLDEFKNYLLNKDITSCSSPTFEVKLVTKNNIEKWLEFNQGYIHFGDRPLILGIAFDVSNRKKVEEENKKLHQAMEYDKLKTEFFTNLSHEFRTPLNVIMSSIQLLDILAPTNTSSSFKKYISIMKQNGYRLTRLINNLLDITSIECGHINAHFEHCDIVSYIEDIVLSSVKYAKNKDITIVFDTDIEEKIIVFDKDKVARIILNLISNSIKFTDQGGYIYINIYTKENSVTISVKDTGIGIPEEKHSIIFNNFIKVDRSLSRRQEGSGIGLALVKSLVEVHKGKLYLRSKSGRGCEVAIEIPANLEPTISSTDSIHCHIGNSYIETVQVELSDIY</sequence>
<dbReference type="SUPFAM" id="SSF47384">
    <property type="entry name" value="Homodimeric domain of signal transducing histidine kinase"/>
    <property type="match status" value="1"/>
</dbReference>
<dbReference type="PRINTS" id="PR00344">
    <property type="entry name" value="BCTRLSENSOR"/>
</dbReference>
<name>A0A6I6EVN4_9CLOT</name>
<dbReference type="Proteomes" id="UP000422764">
    <property type="component" value="Chromosome"/>
</dbReference>
<dbReference type="AlphaFoldDB" id="A0A6I6EVN4"/>
<feature type="domain" description="PAS" evidence="10">
    <location>
        <begin position="97"/>
        <end position="167"/>
    </location>
</feature>
<evidence type="ECO:0000256" key="6">
    <source>
        <dbReference type="ARBA" id="ARBA00022777"/>
    </source>
</evidence>
<reference evidence="11 12" key="1">
    <citation type="submission" date="2019-12" db="EMBL/GenBank/DDBJ databases">
        <title>Genome sequenceing of Clostridium bovifaecis.</title>
        <authorList>
            <person name="Yao Y."/>
        </authorList>
    </citation>
    <scope>NUCLEOTIDE SEQUENCE [LARGE SCALE GENOMIC DNA]</scope>
    <source>
        <strain evidence="11 12">BXX</strain>
    </source>
</reference>
<dbReference type="Gene3D" id="3.30.565.10">
    <property type="entry name" value="Histidine kinase-like ATPase, C-terminal domain"/>
    <property type="match status" value="1"/>
</dbReference>
<keyword evidence="4" id="KW-0808">Transferase</keyword>
<dbReference type="GO" id="GO:0000155">
    <property type="term" value="F:phosphorelay sensor kinase activity"/>
    <property type="evidence" value="ECO:0007669"/>
    <property type="project" value="InterPro"/>
</dbReference>
<dbReference type="EMBL" id="CP046522">
    <property type="protein sequence ID" value="QGU94211.1"/>
    <property type="molecule type" value="Genomic_DNA"/>
</dbReference>
<dbReference type="EC" id="2.7.13.3" evidence="2"/>
<dbReference type="GO" id="GO:0005524">
    <property type="term" value="F:ATP binding"/>
    <property type="evidence" value="ECO:0007669"/>
    <property type="project" value="UniProtKB-KW"/>
</dbReference>
<dbReference type="SUPFAM" id="SSF55874">
    <property type="entry name" value="ATPase domain of HSP90 chaperone/DNA topoisomerase II/histidine kinase"/>
    <property type="match status" value="1"/>
</dbReference>
<dbReference type="Pfam" id="PF00512">
    <property type="entry name" value="HisKA"/>
    <property type="match status" value="1"/>
</dbReference>
<keyword evidence="6" id="KW-0418">Kinase</keyword>
<keyword evidence="3" id="KW-0597">Phosphoprotein</keyword>
<dbReference type="SUPFAM" id="SSF55785">
    <property type="entry name" value="PYP-like sensor domain (PAS domain)"/>
    <property type="match status" value="1"/>
</dbReference>
<dbReference type="Gene3D" id="3.30.450.20">
    <property type="entry name" value="PAS domain"/>
    <property type="match status" value="1"/>
</dbReference>
<evidence type="ECO:0000256" key="3">
    <source>
        <dbReference type="ARBA" id="ARBA00022553"/>
    </source>
</evidence>